<dbReference type="GO" id="GO:0009279">
    <property type="term" value="C:cell outer membrane"/>
    <property type="evidence" value="ECO:0007669"/>
    <property type="project" value="UniProtKB-SubCell"/>
</dbReference>
<dbReference type="EMBL" id="BNCI01000001">
    <property type="protein sequence ID" value="GHF13589.1"/>
    <property type="molecule type" value="Genomic_DNA"/>
</dbReference>
<dbReference type="CDD" id="cd01347">
    <property type="entry name" value="ligand_gated_channel"/>
    <property type="match status" value="1"/>
</dbReference>
<evidence type="ECO:0000256" key="2">
    <source>
        <dbReference type="ARBA" id="ARBA00022448"/>
    </source>
</evidence>
<evidence type="ECO:0000256" key="10">
    <source>
        <dbReference type="ARBA" id="ARBA00023237"/>
    </source>
</evidence>
<sequence length="711" mass="78295">MKNRNLTRVLLSSLAAGASLAVLPPVQADDTGIVLEEIVVTSRKRAESLQDVPDSVTAFGASTIERAGIDDVQDFIDMTPNIMMRETFRAGVTFISIRGISTGQQGWPPITYVVDGVQSGSLDAINQGSLVDIERIEVLKGPQGALYGAGAIAGAINVVTKKPTNEREYAVKASYAKGNDLKLSGMASGPIVEDKVLYRLNAYYNKSDGLIDSTDGVDLDFEEQVTLRGRLLFNLSDDIELDVKGEYTDVEAGAAYQEKLPSADLIETFDDNWGTPERGLIGYENRQLINFSAKLDWQLDFGTLTAVGGYSDIEQDLFATASWGKPPTASIFGPVGGPDDAFEDAFQDLADNFETTTFDIRLTSNSDQDLRWMFGASYLDRTVLNVLGVGMMTGGTNRENLEGVYFLNRPDVRKAEMWGLYGQLNYDITEDLELTVAGRYDENNYNSTTYTDRTLTEVVQLVNPEGDLVDTLKATDNKFQPKVQLSYNFSDDVMGYATYATGFRTGFFATGNLTLPETTKNYEVGFKSTLADGRVRLNGALFHIDYSDQQFTFILAEPPFRDTTNIPSTNIDGMEVEITAALTESLELSGGIGVVDADVADGTTAPTVPNYTANLSASYTQPINDEYDFLARVDYRKQGRFYMDAANAYKVTAKDYVDARISLRSEQWLFGLFVDNLTNERQPNSFTDFGIGFVRAVNKPRSYGIEASYKF</sequence>
<dbReference type="GO" id="GO:0006826">
    <property type="term" value="P:iron ion transport"/>
    <property type="evidence" value="ECO:0007669"/>
    <property type="project" value="UniProtKB-KW"/>
</dbReference>
<evidence type="ECO:0000259" key="15">
    <source>
        <dbReference type="Pfam" id="PF07715"/>
    </source>
</evidence>
<comment type="similarity">
    <text evidence="11 12">Belongs to the TonB-dependent receptor family.</text>
</comment>
<feature type="chain" id="PRO_5036781601" evidence="13">
    <location>
        <begin position="29"/>
        <end position="711"/>
    </location>
</feature>
<dbReference type="InterPro" id="IPR012910">
    <property type="entry name" value="Plug_dom"/>
</dbReference>
<evidence type="ECO:0000259" key="14">
    <source>
        <dbReference type="Pfam" id="PF00593"/>
    </source>
</evidence>
<reference evidence="16" key="1">
    <citation type="journal article" date="2014" name="Int. J. Syst. Evol. Microbiol.">
        <title>Complete genome sequence of Corynebacterium casei LMG S-19264T (=DSM 44701T), isolated from a smear-ripened cheese.</title>
        <authorList>
            <consortium name="US DOE Joint Genome Institute (JGI-PGF)"/>
            <person name="Walter F."/>
            <person name="Albersmeier A."/>
            <person name="Kalinowski J."/>
            <person name="Ruckert C."/>
        </authorList>
    </citation>
    <scope>NUCLEOTIDE SEQUENCE</scope>
    <source>
        <strain evidence="16">KCTC 42590</strain>
    </source>
</reference>
<feature type="signal peptide" evidence="13">
    <location>
        <begin position="1"/>
        <end position="28"/>
    </location>
</feature>
<dbReference type="InterPro" id="IPR036942">
    <property type="entry name" value="Beta-barrel_TonB_sf"/>
</dbReference>
<evidence type="ECO:0000313" key="17">
    <source>
        <dbReference type="Proteomes" id="UP000630923"/>
    </source>
</evidence>
<evidence type="ECO:0000256" key="11">
    <source>
        <dbReference type="PROSITE-ProRule" id="PRU01360"/>
    </source>
</evidence>
<evidence type="ECO:0000256" key="6">
    <source>
        <dbReference type="ARBA" id="ARBA00023004"/>
    </source>
</evidence>
<evidence type="ECO:0000256" key="8">
    <source>
        <dbReference type="ARBA" id="ARBA00023077"/>
    </source>
</evidence>
<keyword evidence="6" id="KW-0408">Iron</keyword>
<evidence type="ECO:0000256" key="4">
    <source>
        <dbReference type="ARBA" id="ARBA00022496"/>
    </source>
</evidence>
<dbReference type="InterPro" id="IPR039426">
    <property type="entry name" value="TonB-dep_rcpt-like"/>
</dbReference>
<dbReference type="PANTHER" id="PTHR32552">
    <property type="entry name" value="FERRICHROME IRON RECEPTOR-RELATED"/>
    <property type="match status" value="1"/>
</dbReference>
<evidence type="ECO:0000256" key="7">
    <source>
        <dbReference type="ARBA" id="ARBA00023065"/>
    </source>
</evidence>
<organism evidence="16 17">
    <name type="scientific">Kordiimonas sediminis</name>
    <dbReference type="NCBI Taxonomy" id="1735581"/>
    <lineage>
        <taxon>Bacteria</taxon>
        <taxon>Pseudomonadati</taxon>
        <taxon>Pseudomonadota</taxon>
        <taxon>Alphaproteobacteria</taxon>
        <taxon>Kordiimonadales</taxon>
        <taxon>Kordiimonadaceae</taxon>
        <taxon>Kordiimonas</taxon>
    </lineage>
</organism>
<feature type="domain" description="TonB-dependent receptor-like beta-barrel" evidence="14">
    <location>
        <begin position="234"/>
        <end position="677"/>
    </location>
</feature>
<keyword evidence="17" id="KW-1185">Reference proteome</keyword>
<keyword evidence="8 12" id="KW-0798">TonB box</keyword>
<evidence type="ECO:0000313" key="16">
    <source>
        <dbReference type="EMBL" id="GHF13589.1"/>
    </source>
</evidence>
<dbReference type="PANTHER" id="PTHR32552:SF81">
    <property type="entry name" value="TONB-DEPENDENT OUTER MEMBRANE RECEPTOR"/>
    <property type="match status" value="1"/>
</dbReference>
<proteinExistence type="inferred from homology"/>
<keyword evidence="9 11" id="KW-0472">Membrane</keyword>
<accession>A0A919E4S4</accession>
<dbReference type="SUPFAM" id="SSF56935">
    <property type="entry name" value="Porins"/>
    <property type="match status" value="1"/>
</dbReference>
<evidence type="ECO:0000256" key="12">
    <source>
        <dbReference type="RuleBase" id="RU003357"/>
    </source>
</evidence>
<keyword evidence="4" id="KW-0410">Iron transport</keyword>
<keyword evidence="7" id="KW-0406">Ion transport</keyword>
<keyword evidence="16" id="KW-0675">Receptor</keyword>
<name>A0A919E4S4_9PROT</name>
<keyword evidence="13" id="KW-0732">Signal</keyword>
<reference evidence="16" key="2">
    <citation type="submission" date="2020-09" db="EMBL/GenBank/DDBJ databases">
        <authorList>
            <person name="Sun Q."/>
            <person name="Kim S."/>
        </authorList>
    </citation>
    <scope>NUCLEOTIDE SEQUENCE</scope>
    <source>
        <strain evidence="16">KCTC 42590</strain>
    </source>
</reference>
<evidence type="ECO:0000256" key="5">
    <source>
        <dbReference type="ARBA" id="ARBA00022692"/>
    </source>
</evidence>
<dbReference type="RefSeq" id="WP_191249933.1">
    <property type="nucleotide sequence ID" value="NZ_BNCI01000001.1"/>
</dbReference>
<protein>
    <submittedName>
        <fullName evidence="16">TonB-dependent receptor</fullName>
    </submittedName>
</protein>
<dbReference type="Proteomes" id="UP000630923">
    <property type="component" value="Unassembled WGS sequence"/>
</dbReference>
<feature type="domain" description="TonB-dependent receptor plug" evidence="15">
    <location>
        <begin position="49"/>
        <end position="155"/>
    </location>
</feature>
<comment type="subcellular location">
    <subcellularLocation>
        <location evidence="1 11">Cell outer membrane</location>
        <topology evidence="1 11">Multi-pass membrane protein</topology>
    </subcellularLocation>
</comment>
<evidence type="ECO:0000256" key="13">
    <source>
        <dbReference type="SAM" id="SignalP"/>
    </source>
</evidence>
<evidence type="ECO:0000256" key="9">
    <source>
        <dbReference type="ARBA" id="ARBA00023136"/>
    </source>
</evidence>
<dbReference type="PROSITE" id="PS52016">
    <property type="entry name" value="TONB_DEPENDENT_REC_3"/>
    <property type="match status" value="1"/>
</dbReference>
<keyword evidence="10 11" id="KW-0998">Cell outer membrane</keyword>
<keyword evidence="2 11" id="KW-0813">Transport</keyword>
<dbReference type="Pfam" id="PF07715">
    <property type="entry name" value="Plug"/>
    <property type="match status" value="1"/>
</dbReference>
<gene>
    <name evidence="16" type="ORF">GCM10017044_04580</name>
</gene>
<dbReference type="Pfam" id="PF00593">
    <property type="entry name" value="TonB_dep_Rec_b-barrel"/>
    <property type="match status" value="1"/>
</dbReference>
<keyword evidence="5 11" id="KW-0812">Transmembrane</keyword>
<dbReference type="AlphaFoldDB" id="A0A919E4S4"/>
<dbReference type="InterPro" id="IPR000531">
    <property type="entry name" value="Beta-barrel_TonB"/>
</dbReference>
<evidence type="ECO:0000256" key="3">
    <source>
        <dbReference type="ARBA" id="ARBA00022452"/>
    </source>
</evidence>
<keyword evidence="3 11" id="KW-1134">Transmembrane beta strand</keyword>
<dbReference type="Gene3D" id="2.40.170.20">
    <property type="entry name" value="TonB-dependent receptor, beta-barrel domain"/>
    <property type="match status" value="1"/>
</dbReference>
<evidence type="ECO:0000256" key="1">
    <source>
        <dbReference type="ARBA" id="ARBA00004571"/>
    </source>
</evidence>
<comment type="caution">
    <text evidence="16">The sequence shown here is derived from an EMBL/GenBank/DDBJ whole genome shotgun (WGS) entry which is preliminary data.</text>
</comment>